<evidence type="ECO:0000256" key="1">
    <source>
        <dbReference type="ARBA" id="ARBA00003989"/>
    </source>
</evidence>
<dbReference type="InterPro" id="IPR018900">
    <property type="entry name" value="Curli_CsgE"/>
</dbReference>
<dbReference type="EMBL" id="CP027062">
    <property type="protein sequence ID" value="AVI51354.1"/>
    <property type="molecule type" value="Genomic_DNA"/>
</dbReference>
<gene>
    <name evidence="5" type="ORF">C5O00_09275</name>
</gene>
<protein>
    <recommendedName>
        <fullName evidence="2">Curli production assembly/transport component CsgE</fullName>
    </recommendedName>
</protein>
<keyword evidence="6" id="KW-1185">Reference proteome</keyword>
<dbReference type="KEGG" id="aue:C5O00_09275"/>
<dbReference type="Gene3D" id="2.60.40.2420">
    <property type="match status" value="1"/>
</dbReference>
<proteinExistence type="predicted"/>
<dbReference type="AlphaFoldDB" id="A0A2S0HXR6"/>
<dbReference type="OrthoDB" id="1524955at2"/>
<organism evidence="5 6">
    <name type="scientific">Pukyongia salina</name>
    <dbReference type="NCBI Taxonomy" id="2094025"/>
    <lineage>
        <taxon>Bacteria</taxon>
        <taxon>Pseudomonadati</taxon>
        <taxon>Bacteroidota</taxon>
        <taxon>Flavobacteriia</taxon>
        <taxon>Flavobacteriales</taxon>
        <taxon>Flavobacteriaceae</taxon>
        <taxon>Pukyongia</taxon>
    </lineage>
</organism>
<name>A0A2S0HXR6_9FLAO</name>
<sequence>MFKKPYIHYCMLAFLIFFANSGVAQVYNTEIAAEIILDRNSEFVDITGSGYNKSQISRSLNYILNVYKSDDFGNVSNNEQNGRFVLQPGEKKRLSTTTINIDDGNKVIILLRIYDLENNLLGKDRIVLNDDSGDKKIVLKPQENTDVRTEFAKSDGVELRGIVLEDTKTKPGRDFYSQYYSGYLAANIDGPKIVTIKEVLAIANNTKIEVRIDEEVIMEFFIRPQNDYISGMVEIALRRTLAYFDDLEKQKDIVKQYK</sequence>
<accession>A0A2S0HXR6</accession>
<dbReference type="Proteomes" id="UP000238442">
    <property type="component" value="Chromosome"/>
</dbReference>
<evidence type="ECO:0000256" key="3">
    <source>
        <dbReference type="ARBA" id="ARBA00022729"/>
    </source>
</evidence>
<keyword evidence="3 4" id="KW-0732">Signal</keyword>
<evidence type="ECO:0000256" key="2">
    <source>
        <dbReference type="ARBA" id="ARBA00014024"/>
    </source>
</evidence>
<comment type="function">
    <text evidence="1">May be involved in the biogenesis of curli organelles.</text>
</comment>
<dbReference type="Pfam" id="PF10627">
    <property type="entry name" value="CsgE"/>
    <property type="match status" value="1"/>
</dbReference>
<reference evidence="5 6" key="1">
    <citation type="submission" date="2018-02" db="EMBL/GenBank/DDBJ databases">
        <title>Genomic analysis of the strain RR4-38 isolated from a seawater recirculating aquaculture system.</title>
        <authorList>
            <person name="Kim Y.-S."/>
            <person name="Jang Y.H."/>
            <person name="Kim K.-H."/>
        </authorList>
    </citation>
    <scope>NUCLEOTIDE SEQUENCE [LARGE SCALE GENOMIC DNA]</scope>
    <source>
        <strain evidence="5 6">RR4-38</strain>
    </source>
</reference>
<dbReference type="RefSeq" id="WP_105216595.1">
    <property type="nucleotide sequence ID" value="NZ_CP027062.1"/>
</dbReference>
<evidence type="ECO:0000256" key="4">
    <source>
        <dbReference type="SAM" id="SignalP"/>
    </source>
</evidence>
<feature type="signal peptide" evidence="4">
    <location>
        <begin position="1"/>
        <end position="24"/>
    </location>
</feature>
<evidence type="ECO:0000313" key="6">
    <source>
        <dbReference type="Proteomes" id="UP000238442"/>
    </source>
</evidence>
<feature type="chain" id="PRO_5015633779" description="Curli production assembly/transport component CsgE" evidence="4">
    <location>
        <begin position="25"/>
        <end position="258"/>
    </location>
</feature>
<evidence type="ECO:0000313" key="5">
    <source>
        <dbReference type="EMBL" id="AVI51354.1"/>
    </source>
</evidence>
<dbReference type="InterPro" id="IPR053722">
    <property type="entry name" value="Curli_assembly_CsgC/AgfC"/>
</dbReference>